<keyword evidence="3" id="KW-1185">Reference proteome</keyword>
<keyword evidence="1" id="KW-0472">Membrane</keyword>
<evidence type="ECO:0000256" key="1">
    <source>
        <dbReference type="SAM" id="Phobius"/>
    </source>
</evidence>
<name>A0A5N3WW36_MUNMU</name>
<dbReference type="Proteomes" id="UP000326458">
    <property type="component" value="Unassembled WGS sequence"/>
</dbReference>
<gene>
    <name evidence="2" type="ORF">FD754_009253</name>
</gene>
<keyword evidence="1" id="KW-0812">Transmembrane</keyword>
<evidence type="ECO:0008006" key="4">
    <source>
        <dbReference type="Google" id="ProtNLM"/>
    </source>
</evidence>
<accession>A0A5N3WW36</accession>
<protein>
    <recommendedName>
        <fullName evidence="4">Small integral membrane protein 38</fullName>
    </recommendedName>
</protein>
<reference evidence="2 3" key="1">
    <citation type="submission" date="2019-06" db="EMBL/GenBank/DDBJ databases">
        <title>Discovery of a novel chromosome fission-fusion reversal in muntjac.</title>
        <authorList>
            <person name="Mudd A.B."/>
            <person name="Bredeson J.V."/>
            <person name="Baum R."/>
            <person name="Hockemeyer D."/>
            <person name="Rokhsar D.S."/>
        </authorList>
    </citation>
    <scope>NUCLEOTIDE SEQUENCE [LARGE SCALE GENOMIC DNA]</scope>
    <source>
        <strain evidence="2">UTSW_UCB_Mm</strain>
        <tissue evidence="2">Fibroblast cell line</tissue>
    </source>
</reference>
<feature type="transmembrane region" description="Helical" evidence="1">
    <location>
        <begin position="14"/>
        <end position="36"/>
    </location>
</feature>
<dbReference type="EMBL" id="VCEA01000001">
    <property type="protein sequence ID" value="KAB0365097.1"/>
    <property type="molecule type" value="Genomic_DNA"/>
</dbReference>
<comment type="caution">
    <text evidence="2">The sequence shown here is derived from an EMBL/GenBank/DDBJ whole genome shotgun (WGS) entry which is preliminary data.</text>
</comment>
<organism evidence="2 3">
    <name type="scientific">Muntiacus muntjak</name>
    <name type="common">Barking deer</name>
    <name type="synonym">Indian muntjac</name>
    <dbReference type="NCBI Taxonomy" id="9888"/>
    <lineage>
        <taxon>Eukaryota</taxon>
        <taxon>Metazoa</taxon>
        <taxon>Chordata</taxon>
        <taxon>Craniata</taxon>
        <taxon>Vertebrata</taxon>
        <taxon>Euteleostomi</taxon>
        <taxon>Mammalia</taxon>
        <taxon>Eutheria</taxon>
        <taxon>Laurasiatheria</taxon>
        <taxon>Artiodactyla</taxon>
        <taxon>Ruminantia</taxon>
        <taxon>Pecora</taxon>
        <taxon>Cervidae</taxon>
        <taxon>Muntiacinae</taxon>
        <taxon>Muntiacus</taxon>
    </lineage>
</organism>
<proteinExistence type="predicted"/>
<keyword evidence="1" id="KW-1133">Transmembrane helix</keyword>
<sequence length="51" mass="5728">MASWLGGGTGPDPLLVLLVIILLARFLLWACLGTYIDYRLGRRQPRKAKED</sequence>
<evidence type="ECO:0000313" key="2">
    <source>
        <dbReference type="EMBL" id="KAB0365097.1"/>
    </source>
</evidence>
<evidence type="ECO:0000313" key="3">
    <source>
        <dbReference type="Proteomes" id="UP000326458"/>
    </source>
</evidence>
<dbReference type="AlphaFoldDB" id="A0A5N3WW36"/>